<dbReference type="InterPro" id="IPR021868">
    <property type="entry name" value="Alpha_2_Macroglob_MG3"/>
</dbReference>
<feature type="domain" description="Alpha-2-macroglobulin" evidence="6">
    <location>
        <begin position="965"/>
        <end position="1054"/>
    </location>
</feature>
<comment type="similarity">
    <text evidence="1">Belongs to the protease inhibitor I39 (alpha-2-macroglobulin) family. Bacterial alpha-2-macroglobulin subfamily.</text>
</comment>
<feature type="domain" description="Alpha-2-macroglobulin bait region" evidence="5">
    <location>
        <begin position="751"/>
        <end position="902"/>
    </location>
</feature>
<evidence type="ECO:0000256" key="3">
    <source>
        <dbReference type="SAM" id="MobiDB-lite"/>
    </source>
</evidence>
<dbReference type="InterPro" id="IPR041246">
    <property type="entry name" value="Bact_MG10"/>
</dbReference>
<reference evidence="7" key="1">
    <citation type="submission" date="2023-03" db="EMBL/GenBank/DDBJ databases">
        <authorList>
            <person name="Cleenwerck I."/>
        </authorList>
    </citation>
    <scope>NUCLEOTIDE SEQUENCE</scope>
    <source>
        <strain evidence="7">LMG 32879</strain>
    </source>
</reference>
<dbReference type="InterPro" id="IPR002890">
    <property type="entry name" value="MG2"/>
</dbReference>
<accession>A0AA35XZ09</accession>
<dbReference type="SMART" id="SM01359">
    <property type="entry name" value="A2M_N_2"/>
    <property type="match status" value="1"/>
</dbReference>
<evidence type="ECO:0000313" key="8">
    <source>
        <dbReference type="Proteomes" id="UP001176960"/>
    </source>
</evidence>
<dbReference type="SMART" id="SM01360">
    <property type="entry name" value="A2M"/>
    <property type="match status" value="1"/>
</dbReference>
<dbReference type="PIRSF" id="PIRSF038980">
    <property type="entry name" value="A2M_bac"/>
    <property type="match status" value="1"/>
</dbReference>
<name>A0AA35XZ09_9PROT</name>
<comment type="caution">
    <text evidence="7">The sequence shown here is derived from an EMBL/GenBank/DDBJ whole genome shotgun (WGS) entry which is preliminary data.</text>
</comment>
<evidence type="ECO:0000256" key="2">
    <source>
        <dbReference type="ARBA" id="ARBA00022729"/>
    </source>
</evidence>
<feature type="region of interest" description="Disordered" evidence="3">
    <location>
        <begin position="249"/>
        <end position="269"/>
    </location>
</feature>
<dbReference type="PANTHER" id="PTHR40094:SF1">
    <property type="entry name" value="UBIQUITIN DOMAIN-CONTAINING PROTEIN"/>
    <property type="match status" value="1"/>
</dbReference>
<gene>
    <name evidence="7" type="ORF">LMG32879_002732</name>
</gene>
<feature type="chain" id="PRO_5041288843" evidence="4">
    <location>
        <begin position="23"/>
        <end position="1693"/>
    </location>
</feature>
<dbReference type="InterPro" id="IPR049120">
    <property type="entry name" value="A2M_bMG2"/>
</dbReference>
<dbReference type="InterPro" id="IPR051802">
    <property type="entry name" value="YfhM-like"/>
</dbReference>
<evidence type="ECO:0000313" key="7">
    <source>
        <dbReference type="EMBL" id="CAI9121876.1"/>
    </source>
</evidence>
<proteinExistence type="inferred from homology"/>
<keyword evidence="8" id="KW-1185">Reference proteome</keyword>
<dbReference type="SUPFAM" id="SSF48239">
    <property type="entry name" value="Terpenoid cyclases/Protein prenyltransferases"/>
    <property type="match status" value="1"/>
</dbReference>
<feature type="signal peptide" evidence="4">
    <location>
        <begin position="1"/>
        <end position="22"/>
    </location>
</feature>
<dbReference type="PANTHER" id="PTHR40094">
    <property type="entry name" value="ALPHA-2-MACROGLOBULIN HOMOLOG"/>
    <property type="match status" value="1"/>
</dbReference>
<dbReference type="InterPro" id="IPR041203">
    <property type="entry name" value="Bact_A2M_MG5"/>
</dbReference>
<dbReference type="Pfam" id="PF21142">
    <property type="entry name" value="A2M_bMG2"/>
    <property type="match status" value="1"/>
</dbReference>
<dbReference type="InterPro" id="IPR008930">
    <property type="entry name" value="Terpenoid_cyclase/PrenylTrfase"/>
</dbReference>
<dbReference type="Pfam" id="PF11974">
    <property type="entry name" value="bMG3"/>
    <property type="match status" value="1"/>
</dbReference>
<dbReference type="Proteomes" id="UP001176960">
    <property type="component" value="Unassembled WGS sequence"/>
</dbReference>
<dbReference type="RefSeq" id="WP_289842972.1">
    <property type="nucleotide sequence ID" value="NZ_CATKSH010000026.1"/>
</dbReference>
<dbReference type="Gene3D" id="1.50.10.20">
    <property type="match status" value="1"/>
</dbReference>
<evidence type="ECO:0000259" key="5">
    <source>
        <dbReference type="SMART" id="SM01359"/>
    </source>
</evidence>
<organism evidence="7 8">
    <name type="scientific">Brytella acorum</name>
    <dbReference type="NCBI Taxonomy" id="2959299"/>
    <lineage>
        <taxon>Bacteria</taxon>
        <taxon>Pseudomonadati</taxon>
        <taxon>Pseudomonadota</taxon>
        <taxon>Alphaproteobacteria</taxon>
        <taxon>Acetobacterales</taxon>
        <taxon>Acetobacteraceae</taxon>
        <taxon>Brytella</taxon>
    </lineage>
</organism>
<dbReference type="EMBL" id="CATKSH010000026">
    <property type="protein sequence ID" value="CAI9121876.1"/>
    <property type="molecule type" value="Genomic_DNA"/>
</dbReference>
<dbReference type="Pfam" id="PF00207">
    <property type="entry name" value="A2M"/>
    <property type="match status" value="1"/>
</dbReference>
<dbReference type="Pfam" id="PF07703">
    <property type="entry name" value="A2M_BRD"/>
    <property type="match status" value="1"/>
</dbReference>
<evidence type="ECO:0000256" key="4">
    <source>
        <dbReference type="SAM" id="SignalP"/>
    </source>
</evidence>
<keyword evidence="2 4" id="KW-0732">Signal</keyword>
<protein>
    <submittedName>
        <fullName evidence="7">MG2 domain-containing protein</fullName>
    </submittedName>
</protein>
<dbReference type="Pfam" id="PF01835">
    <property type="entry name" value="MG2"/>
    <property type="match status" value="1"/>
</dbReference>
<dbReference type="InterPro" id="IPR041462">
    <property type="entry name" value="Bact_A2M_MG6"/>
</dbReference>
<sequence length="1693" mass="180228">MLRIRVFTLPLTALLSASVSHAAPAPTGLSNAPPLKFEHVSLDATGESPEICLHFNQQLDPHEAASLAGFVHVMPQSHPAPRAEGKMFCLGGLAFGRQYQVQIDPGFSSANGNHLTSSVTLAARFGSRDAHIALTGDGFILPGRAAPGVAVESVNVETARIHVFRVSPHEQLPAPAGVESQDINLSQTTLNPWSFRHLLDTSMREIWRGTMSIDGAPNKTTTTSFPLSNVIERGKPGLYLVTVENASLPPEKSPVETALPPRRAANGNDMSDIEQDQDIAAHWVNMSDLGMTMLRGEDGLTVAIRSLADGTPMAGVNLSLRARDGSVLGTITTDTQGLGHFDAPLLRGRMADHPSVLLATHGDDFGFLRLDRPWFDFSERHAEGADIPASPGDSRALVQLDRGIYRPGETLRALVLMRDRAGKALDDSHPILVLHRPDGMEERRVPLSGGQTGGYALSLPLNASAPSGLWRADILLDPTLPAIGSTHFNVQDFVPPVIAASFTPPAFATVGQAVTIDATVRFLYGAPGAGLKSDSSYSVTPAADPVPGYKSWSFGFENEDMKSAEGEIDAAPADPQGRARLSFTPDIPRGMTKPLEVDVRAGFLDPTGRRVGERLTIPVRRTTPLIGLHVAADNIGGSGSAAIPVDLASFDPDNRPLPLGKIHWTLSRINRIYNWSHSDDNGWTFSSHTVDVPMQAGDLATDARGKARIAPTLDWGEYRLSASTPSGETGSSLRFHVGWGLNSDANTPDRLPLTVRDARIAPDGSTVLHIGGGFAGQAQVTLATDRVLGTQSLDVPKEGLDVPVTAAPNWHSGVYALVTLYRPLKGPAASGLRPHDPVRAVGVAWIGVDQSAHQLAVALDPPKSVVPRRRVTIPISVHGAHDAPADHVRVAVAAVDQGILSLTHFTPLDMFDAVFGRQRLGLDMVDNYGSLLLTDAKAGRIRSGGDGASKGADADGPPVRTTQSVALFDGPVTLDASGHGSVSFDLPDFDGQLHLMASAWSENALGNAQADITSRDPVFPDLGLPRFLAPGDTSQALVSIVNVDGPAARYVVQLSTDGPLQIPASSSTIEAEVKRGARADMRVPLIASPTMPGRTAIAHIHLTLRRAGQSAPLLTRSWPIGIRLAHVPVTVTQSAWLPPAAQQRIDAKVLTGFDPNDTQVTLGLSASGGLDTVALLQSLQSSLWGSSDDLAAQARALLQVNDPTLLGPEETKASLNRTVTSAIETLLDRQNPSGEIGQWDRSDGRSLPQSLDYIADFLVRAKAAGYAVPKDRLDLLLDHIETAQIQGSPEEEDDGNGAGDGGSSSLNTRAYATYVLARAGRLHPDVIHNLAAALVTRKDQGRTRVLWAGNAETNAQAQPLALGHIAVSLTLDDAPDDGSPSSPGALFDAAIAALGPARVGPPPLWDGNYWAYVRDLGGLAALAAEAHDDRRTRLLIERFGKLTLAPDDLMNTTKTALLEAASAMNADTEGRSVRIQGRPNATPLRLPLTDRLTPAALEKGVTIENTGRKALFRTVTLHGEPDGNAQPVAHGLTLEMHAYTLTGAPFDLARMKQNDRFIISLNGTALRPGRYQVAVTDLLPAGWEIERIVAPFEGRTDDNLRDDDENDKTQPPYAFLGELTRPDHTAAQDDRFTAVLNFSTENPTLAARGFRVAYIARAITPGHFALPEAVVSGRRRPSLMARTASGVVEIAPH</sequence>
<evidence type="ECO:0000259" key="6">
    <source>
        <dbReference type="SMART" id="SM01360"/>
    </source>
</evidence>
<dbReference type="GO" id="GO:0004866">
    <property type="term" value="F:endopeptidase inhibitor activity"/>
    <property type="evidence" value="ECO:0007669"/>
    <property type="project" value="InterPro"/>
</dbReference>
<dbReference type="Pfam" id="PF17962">
    <property type="entry name" value="bMG6"/>
    <property type="match status" value="1"/>
</dbReference>
<dbReference type="Pfam" id="PF17973">
    <property type="entry name" value="bMG10"/>
    <property type="match status" value="1"/>
</dbReference>
<dbReference type="Gene3D" id="2.60.40.1930">
    <property type="match status" value="1"/>
</dbReference>
<evidence type="ECO:0000256" key="1">
    <source>
        <dbReference type="ARBA" id="ARBA00010556"/>
    </source>
</evidence>
<dbReference type="InterPro" id="IPR001599">
    <property type="entry name" value="Macroglobln_a2"/>
</dbReference>
<dbReference type="InterPro" id="IPR011625">
    <property type="entry name" value="A2M_N_BRD"/>
</dbReference>
<dbReference type="Pfam" id="PF17972">
    <property type="entry name" value="bMG5"/>
    <property type="match status" value="1"/>
</dbReference>
<dbReference type="InterPro" id="IPR026284">
    <property type="entry name" value="A2MG_proteobact"/>
</dbReference>